<dbReference type="Proteomes" id="UP000325780">
    <property type="component" value="Unassembled WGS sequence"/>
</dbReference>
<dbReference type="CDD" id="cd18596">
    <property type="entry name" value="ABC_6TM_VMR1_D1_like"/>
    <property type="match status" value="1"/>
</dbReference>
<keyword evidence="4 10" id="KW-0812">Transmembrane</keyword>
<dbReference type="SMART" id="SM00382">
    <property type="entry name" value="AAA"/>
    <property type="match status" value="2"/>
</dbReference>
<keyword evidence="9 10" id="KW-0472">Membrane</keyword>
<comment type="subcellular location">
    <subcellularLocation>
        <location evidence="1">Membrane</location>
        <topology evidence="1">Multi-pass membrane protein</topology>
    </subcellularLocation>
</comment>
<dbReference type="CDD" id="cd03250">
    <property type="entry name" value="ABCC_MRP_domain1"/>
    <property type="match status" value="1"/>
</dbReference>
<dbReference type="CDD" id="cd03244">
    <property type="entry name" value="ABCC_MRP_domain2"/>
    <property type="match status" value="1"/>
</dbReference>
<dbReference type="GO" id="GO:0016887">
    <property type="term" value="F:ATP hydrolysis activity"/>
    <property type="evidence" value="ECO:0007669"/>
    <property type="project" value="InterPro"/>
</dbReference>
<keyword evidence="14" id="KW-1185">Reference proteome</keyword>
<feature type="transmembrane region" description="Helical" evidence="10">
    <location>
        <begin position="490"/>
        <end position="516"/>
    </location>
</feature>
<dbReference type="InterPro" id="IPR036640">
    <property type="entry name" value="ABC1_TM_sf"/>
</dbReference>
<feature type="transmembrane region" description="Helical" evidence="10">
    <location>
        <begin position="536"/>
        <end position="558"/>
    </location>
</feature>
<accession>A0A5N6TZ20</accession>
<reference evidence="13 14" key="1">
    <citation type="submission" date="2019-04" db="EMBL/GenBank/DDBJ databases">
        <title>Friends and foes A comparative genomics study of 23 Aspergillus species from section Flavi.</title>
        <authorList>
            <consortium name="DOE Joint Genome Institute"/>
            <person name="Kjaerbolling I."/>
            <person name="Vesth T."/>
            <person name="Frisvad J.C."/>
            <person name="Nybo J.L."/>
            <person name="Theobald S."/>
            <person name="Kildgaard S."/>
            <person name="Isbrandt T."/>
            <person name="Kuo A."/>
            <person name="Sato A."/>
            <person name="Lyhne E.K."/>
            <person name="Kogle M.E."/>
            <person name="Wiebenga A."/>
            <person name="Kun R.S."/>
            <person name="Lubbers R.J."/>
            <person name="Makela M.R."/>
            <person name="Barry K."/>
            <person name="Chovatia M."/>
            <person name="Clum A."/>
            <person name="Daum C."/>
            <person name="Haridas S."/>
            <person name="He G."/>
            <person name="LaButti K."/>
            <person name="Lipzen A."/>
            <person name="Mondo S."/>
            <person name="Riley R."/>
            <person name="Salamov A."/>
            <person name="Simmons B.A."/>
            <person name="Magnuson J.K."/>
            <person name="Henrissat B."/>
            <person name="Mortensen U.H."/>
            <person name="Larsen T.O."/>
            <person name="Devries R.P."/>
            <person name="Grigoriev I.V."/>
            <person name="Machida M."/>
            <person name="Baker S.E."/>
            <person name="Andersen M.R."/>
        </authorList>
    </citation>
    <scope>NUCLEOTIDE SEQUENCE [LARGE SCALE GENOMIC DNA]</scope>
    <source>
        <strain evidence="13 14">IBT 18842</strain>
    </source>
</reference>
<evidence type="ECO:0000256" key="2">
    <source>
        <dbReference type="ARBA" id="ARBA00009726"/>
    </source>
</evidence>
<keyword evidence="7" id="KW-0067">ATP-binding</keyword>
<dbReference type="Pfam" id="PF00664">
    <property type="entry name" value="ABC_membrane"/>
    <property type="match status" value="2"/>
</dbReference>
<dbReference type="InterPro" id="IPR011527">
    <property type="entry name" value="ABC1_TM_dom"/>
</dbReference>
<feature type="transmembrane region" description="Helical" evidence="10">
    <location>
        <begin position="403"/>
        <end position="423"/>
    </location>
</feature>
<dbReference type="EMBL" id="ML742069">
    <property type="protein sequence ID" value="KAE8151514.1"/>
    <property type="molecule type" value="Genomic_DNA"/>
</dbReference>
<name>A0A5N6TZ20_ASPAV</name>
<dbReference type="InterPro" id="IPR003593">
    <property type="entry name" value="AAA+_ATPase"/>
</dbReference>
<evidence type="ECO:0000256" key="7">
    <source>
        <dbReference type="ARBA" id="ARBA00022840"/>
    </source>
</evidence>
<evidence type="ECO:0000256" key="5">
    <source>
        <dbReference type="ARBA" id="ARBA00022737"/>
    </source>
</evidence>
<keyword evidence="3" id="KW-0813">Transport</keyword>
<dbReference type="SUPFAM" id="SSF90123">
    <property type="entry name" value="ABC transporter transmembrane region"/>
    <property type="match status" value="2"/>
</dbReference>
<protein>
    <submittedName>
        <fullName evidence="13">P-loop containing nucleoside triphosphate hydrolase protein</fullName>
    </submittedName>
</protein>
<evidence type="ECO:0000259" key="11">
    <source>
        <dbReference type="PROSITE" id="PS50893"/>
    </source>
</evidence>
<feature type="transmembrane region" description="Helical" evidence="10">
    <location>
        <begin position="266"/>
        <end position="290"/>
    </location>
</feature>
<dbReference type="InterPro" id="IPR050173">
    <property type="entry name" value="ABC_transporter_C-like"/>
</dbReference>
<dbReference type="Pfam" id="PF00005">
    <property type="entry name" value="ABC_tran"/>
    <property type="match status" value="2"/>
</dbReference>
<dbReference type="SUPFAM" id="SSF52540">
    <property type="entry name" value="P-loop containing nucleoside triphosphate hydrolases"/>
    <property type="match status" value="2"/>
</dbReference>
<dbReference type="Gene3D" id="3.40.50.300">
    <property type="entry name" value="P-loop containing nucleotide triphosphate hydrolases"/>
    <property type="match status" value="2"/>
</dbReference>
<dbReference type="PROSITE" id="PS00211">
    <property type="entry name" value="ABC_TRANSPORTER_1"/>
    <property type="match status" value="1"/>
</dbReference>
<dbReference type="GO" id="GO:0016020">
    <property type="term" value="C:membrane"/>
    <property type="evidence" value="ECO:0007669"/>
    <property type="project" value="UniProtKB-SubCell"/>
</dbReference>
<dbReference type="PANTHER" id="PTHR24223">
    <property type="entry name" value="ATP-BINDING CASSETTE SUB-FAMILY C"/>
    <property type="match status" value="1"/>
</dbReference>
<feature type="transmembrane region" description="Helical" evidence="10">
    <location>
        <begin position="978"/>
        <end position="998"/>
    </location>
</feature>
<feature type="domain" description="ABC transmembrane type-1" evidence="12">
    <location>
        <begin position="368"/>
        <end position="553"/>
    </location>
</feature>
<proteinExistence type="inferred from homology"/>
<evidence type="ECO:0000313" key="14">
    <source>
        <dbReference type="Proteomes" id="UP000325780"/>
    </source>
</evidence>
<dbReference type="InterPro" id="IPR017871">
    <property type="entry name" value="ABC_transporter-like_CS"/>
</dbReference>
<organism evidence="13 14">
    <name type="scientific">Aspergillus avenaceus</name>
    <dbReference type="NCBI Taxonomy" id="36643"/>
    <lineage>
        <taxon>Eukaryota</taxon>
        <taxon>Fungi</taxon>
        <taxon>Dikarya</taxon>
        <taxon>Ascomycota</taxon>
        <taxon>Pezizomycotina</taxon>
        <taxon>Eurotiomycetes</taxon>
        <taxon>Eurotiomycetidae</taxon>
        <taxon>Eurotiales</taxon>
        <taxon>Aspergillaceae</taxon>
        <taxon>Aspergillus</taxon>
        <taxon>Aspergillus subgen. Circumdati</taxon>
    </lineage>
</organism>
<evidence type="ECO:0000256" key="10">
    <source>
        <dbReference type="SAM" id="Phobius"/>
    </source>
</evidence>
<dbReference type="OrthoDB" id="6500128at2759"/>
<dbReference type="InterPro" id="IPR003439">
    <property type="entry name" value="ABC_transporter-like_ATP-bd"/>
</dbReference>
<evidence type="ECO:0000256" key="1">
    <source>
        <dbReference type="ARBA" id="ARBA00004141"/>
    </source>
</evidence>
<feature type="transmembrane region" description="Helical" evidence="10">
    <location>
        <begin position="929"/>
        <end position="957"/>
    </location>
</feature>
<gene>
    <name evidence="13" type="ORF">BDV25DRAFT_138749</name>
</gene>
<keyword evidence="6" id="KW-0547">Nucleotide-binding</keyword>
<keyword evidence="5" id="KW-0677">Repeat</keyword>
<feature type="transmembrane region" description="Helical" evidence="10">
    <location>
        <begin position="1018"/>
        <end position="1044"/>
    </location>
</feature>
<evidence type="ECO:0000259" key="12">
    <source>
        <dbReference type="PROSITE" id="PS50929"/>
    </source>
</evidence>
<dbReference type="FunFam" id="1.20.1560.10:FF:000013">
    <property type="entry name" value="ABC transporter C family member 2"/>
    <property type="match status" value="1"/>
</dbReference>
<dbReference type="FunFam" id="3.40.50.300:FF:000610">
    <property type="entry name" value="Multidrug resistance-associated ABC transporter"/>
    <property type="match status" value="1"/>
</dbReference>
<evidence type="ECO:0000256" key="8">
    <source>
        <dbReference type="ARBA" id="ARBA00022989"/>
    </source>
</evidence>
<comment type="similarity">
    <text evidence="2">Belongs to the ABC transporter superfamily. ABCC family. Conjugate transporter (TC 3.A.1.208) subfamily.</text>
</comment>
<feature type="transmembrane region" description="Helical" evidence="10">
    <location>
        <begin position="1114"/>
        <end position="1134"/>
    </location>
</feature>
<sequence>MFGTEALCLFIHLVGTALVLQLSFPSLQHVALYILSFAKGPRYLSNRARFQGFARSLLGLPKRARLLVAGVGCGCGTALLRAVIDHFSIERWLQLTIWTIMLIHYVTVITEPICILRFSGGLRGCLSCVVASVVTMVESYTRLSNERSLGLAQINHILAGLSIVLSLSFPRRPRIIRDARVVDAEESSSVLGRLCFQWASPLVALAQSCSNISVDDLPELNDRARTGALQEKFAQVASCTTDNHDEAPSLCRILFSVYGKPLTTQIGLSIPLAVLAFTPHGALWVVLNLLEKHPRSKTDMSCLVNWAVVLACSIGLSAWLENWLLWIAMNKIFVPMSQQLTATLYNKAMGFSGQSMKQGVDIRPGGRNLINLVATDIPRIATAGGFLYSNLLQVMKLTVASTLLTYLLGWQSLVGGLFCLVLVSPLHRFCVKRYTKAEQALMNWRDRKTAALTEALNCIQQVKIAALESKWEAKINELRGRELQAHRLSFNWYVMSLVCHLLGPVLVSAVSIGIYHWLYGSLKPSVAFPALSMLGYVQYILGVIPELVSGVVGARVSLTRMDKYLWTKDMPPNIASSDHVEFEGATLTHRCVEATHRPWSLGSVHIRFPTGKLSLICGATGAGKSLLLSAIQGECDLKTGILRRPLPPSYDDIYESCPARNNWVINDAIALVPQMPWNDSGTIRENILFGLPYDPSRYHSVLYACALFKDLEAFEDQDLTDIGPEGIMLSGGQKARLALARALYSRAGVLLLDDIFSAVDVHTAQHLLVHALTGALAEGRTRLLVTHHSPLCLEYADYLVHLTDGTVGFAGQPSTVKHQSLHYDVEGSLLHGEPAHLAPRTPLTVVPNLGTGILMNKKDFRKNWSYSSASPQRSMLRCFFDISGGWWSWSGVAGCYILYNSLLLAQYHWVRLWSESSPSANSNHSITGYYVLGYVAIAGTACLVGGLRSYLAFQAALRASNHFFRRTLHVILRAQFPWLDTVPIGCLHNLFAGDFYLLDSRIGMDLIGLGNAGMDCVGVMMGAILACPRLALIAAILICVIAWYTKQYVRAVRDITHLEATTRSALYEHIHSSLRGLSTIRAFGRTEYYVQQMHAKIDQHAKTSWHLYLLHRWLAFRINVLGTLFSLATALFVVSSNSMTGSLAGFALVFTNHLGHALVTLSRTYATAEMDFNAVERVQEYTGVPTEDHAGVDVPREWPTCGRLSVANLTVGYSPDMPPVLHEVNFDVEPGQRIGIVGRTGAGKSSLALAIFRCLEAQQGAVWIDGVDVRMIKLSHLRRRLAMIPQNPTLFNGTVRSNLDPFSEHSDDALLQALERVSWNSTATDCSSILCAPVADGGSNLSCGQRQLLCLARAVLLRPTLLVLDEATSAIDHTTDDLIQQSLRSAIGGRTPTLLVIAHRLRTIVDFDRVLVLDEGRVVEFDSPQVLIQKSDGLFRRMVDQDIDSKFLHQRIACKGM</sequence>
<feature type="domain" description="ABC transporter" evidence="11">
    <location>
        <begin position="1204"/>
        <end position="1440"/>
    </location>
</feature>
<evidence type="ECO:0000256" key="4">
    <source>
        <dbReference type="ARBA" id="ARBA00022692"/>
    </source>
</evidence>
<keyword evidence="8 10" id="KW-1133">Transmembrane helix</keyword>
<dbReference type="PROSITE" id="PS50929">
    <property type="entry name" value="ABC_TM1F"/>
    <property type="match status" value="2"/>
</dbReference>
<dbReference type="GO" id="GO:0005524">
    <property type="term" value="F:ATP binding"/>
    <property type="evidence" value="ECO:0007669"/>
    <property type="project" value="UniProtKB-KW"/>
</dbReference>
<feature type="transmembrane region" description="Helical" evidence="10">
    <location>
        <begin position="886"/>
        <end position="909"/>
    </location>
</feature>
<keyword evidence="13" id="KW-0378">Hydrolase</keyword>
<feature type="domain" description="ABC transmembrane type-1" evidence="12">
    <location>
        <begin position="891"/>
        <end position="1170"/>
    </location>
</feature>
<feature type="domain" description="ABC transporter" evidence="11">
    <location>
        <begin position="580"/>
        <end position="829"/>
    </location>
</feature>
<dbReference type="PANTHER" id="PTHR24223:SF456">
    <property type="entry name" value="MULTIDRUG RESISTANCE-ASSOCIATED PROTEIN LETHAL(2)03659"/>
    <property type="match status" value="1"/>
</dbReference>
<feature type="transmembrane region" description="Helical" evidence="10">
    <location>
        <begin position="302"/>
        <end position="320"/>
    </location>
</feature>
<dbReference type="GO" id="GO:0005737">
    <property type="term" value="C:cytoplasm"/>
    <property type="evidence" value="ECO:0007669"/>
    <property type="project" value="UniProtKB-ARBA"/>
</dbReference>
<dbReference type="PROSITE" id="PS50893">
    <property type="entry name" value="ABC_TRANSPORTER_2"/>
    <property type="match status" value="2"/>
</dbReference>
<evidence type="ECO:0000313" key="13">
    <source>
        <dbReference type="EMBL" id="KAE8151514.1"/>
    </source>
</evidence>
<dbReference type="Gene3D" id="1.20.1560.10">
    <property type="entry name" value="ABC transporter type 1, transmembrane domain"/>
    <property type="match status" value="2"/>
</dbReference>
<dbReference type="InterPro" id="IPR027417">
    <property type="entry name" value="P-loop_NTPase"/>
</dbReference>
<evidence type="ECO:0000256" key="3">
    <source>
        <dbReference type="ARBA" id="ARBA00022448"/>
    </source>
</evidence>
<dbReference type="GO" id="GO:0140359">
    <property type="term" value="F:ABC-type transporter activity"/>
    <property type="evidence" value="ECO:0007669"/>
    <property type="project" value="InterPro"/>
</dbReference>
<evidence type="ECO:0000256" key="6">
    <source>
        <dbReference type="ARBA" id="ARBA00022741"/>
    </source>
</evidence>
<dbReference type="CDD" id="cd18604">
    <property type="entry name" value="ABC_6TM_VMR1_D2_like"/>
    <property type="match status" value="1"/>
</dbReference>
<evidence type="ECO:0000256" key="9">
    <source>
        <dbReference type="ARBA" id="ARBA00023136"/>
    </source>
</evidence>